<organism evidence="2 3">
    <name type="scientific">Halomonas rhizosphaerae</name>
    <dbReference type="NCBI Taxonomy" id="3043296"/>
    <lineage>
        <taxon>Bacteria</taxon>
        <taxon>Pseudomonadati</taxon>
        <taxon>Pseudomonadota</taxon>
        <taxon>Gammaproteobacteria</taxon>
        <taxon>Oceanospirillales</taxon>
        <taxon>Halomonadaceae</taxon>
        <taxon>Halomonas</taxon>
    </lineage>
</organism>
<feature type="signal peptide" evidence="1">
    <location>
        <begin position="1"/>
        <end position="21"/>
    </location>
</feature>
<feature type="chain" id="PRO_5045604773" description="TIGR03067 domain-containing protein" evidence="1">
    <location>
        <begin position="22"/>
        <end position="140"/>
    </location>
</feature>
<keyword evidence="1" id="KW-0732">Signal</keyword>
<dbReference type="PROSITE" id="PS51257">
    <property type="entry name" value="PROKAR_LIPOPROTEIN"/>
    <property type="match status" value="1"/>
</dbReference>
<dbReference type="EMBL" id="JASCQP010000027">
    <property type="protein sequence ID" value="MDI5891837.1"/>
    <property type="molecule type" value="Genomic_DNA"/>
</dbReference>
<evidence type="ECO:0000256" key="1">
    <source>
        <dbReference type="SAM" id="SignalP"/>
    </source>
</evidence>
<evidence type="ECO:0008006" key="4">
    <source>
        <dbReference type="Google" id="ProtNLM"/>
    </source>
</evidence>
<dbReference type="Proteomes" id="UP001225957">
    <property type="component" value="Unassembled WGS sequence"/>
</dbReference>
<gene>
    <name evidence="2" type="ORF">QLQ83_12090</name>
</gene>
<name>A0ABT6V0S5_9GAMM</name>
<proteinExistence type="predicted"/>
<accession>A0ABT6V0S5</accession>
<sequence length="140" mass="15241">MNIFLKPIVRTFVFAAAVAMACPLTAGDDLVGVWQPYSEWATLLGAMTVAPERLSFEVGPTARLEPVRVGGSIFRITAPHGETFLECGEKPVNYVGFHVLDNGLLAFLHYKAHTPPAEPTGSNSMEVIRNGACAVMFYKR</sequence>
<keyword evidence="3" id="KW-1185">Reference proteome</keyword>
<evidence type="ECO:0000313" key="3">
    <source>
        <dbReference type="Proteomes" id="UP001225957"/>
    </source>
</evidence>
<reference evidence="2 3" key="1">
    <citation type="submission" date="2023-04" db="EMBL/GenBank/DDBJ databases">
        <title>Halomonas strains isolated from rhizosphere soil.</title>
        <authorList>
            <person name="Xu L."/>
            <person name="Sun J.-Q."/>
        </authorList>
    </citation>
    <scope>NUCLEOTIDE SEQUENCE [LARGE SCALE GENOMIC DNA]</scope>
    <source>
        <strain evidence="2 3">LR5S20</strain>
    </source>
</reference>
<evidence type="ECO:0000313" key="2">
    <source>
        <dbReference type="EMBL" id="MDI5891837.1"/>
    </source>
</evidence>
<protein>
    <recommendedName>
        <fullName evidence="4">TIGR03067 domain-containing protein</fullName>
    </recommendedName>
</protein>
<comment type="caution">
    <text evidence="2">The sequence shown here is derived from an EMBL/GenBank/DDBJ whole genome shotgun (WGS) entry which is preliminary data.</text>
</comment>
<dbReference type="RefSeq" id="WP_282735774.1">
    <property type="nucleotide sequence ID" value="NZ_JASCQP010000027.1"/>
</dbReference>